<gene>
    <name evidence="2" type="ORF">GCM10007071_11780</name>
</gene>
<dbReference type="Pfam" id="PF06041">
    <property type="entry name" value="DUF924"/>
    <property type="match status" value="1"/>
</dbReference>
<evidence type="ECO:0000313" key="3">
    <source>
        <dbReference type="Proteomes" id="UP000601597"/>
    </source>
</evidence>
<dbReference type="Gene3D" id="1.25.40.10">
    <property type="entry name" value="Tetratricopeptide repeat domain"/>
    <property type="match status" value="1"/>
</dbReference>
<evidence type="ECO:0008006" key="4">
    <source>
        <dbReference type="Google" id="ProtNLM"/>
    </source>
</evidence>
<sequence>MFAWHELLDFWFGELDENGLPDREHRERWFRSSRAFDQEIRRRFISMVLFASENGLEQWRREPGGRLAEILLLDQFTRHIHRGGGMAYSNDRQAIALCLEGLDKGADVPLVPIQRAFFYMPLQHSENRAHQDRSVELYEQLAASQDGPLGAFLGSFLESARNHRSVIQRFGRFPHRNAALKRPSTPEEQAYLGAGASTFGQQQS</sequence>
<dbReference type="InterPro" id="IPR010323">
    <property type="entry name" value="DUF924"/>
</dbReference>
<dbReference type="Proteomes" id="UP000601597">
    <property type="component" value="Unassembled WGS sequence"/>
</dbReference>
<dbReference type="RefSeq" id="WP_189574202.1">
    <property type="nucleotide sequence ID" value="NZ_BMXV01000002.1"/>
</dbReference>
<dbReference type="EMBL" id="BMXV01000002">
    <property type="protein sequence ID" value="GGY66572.1"/>
    <property type="molecule type" value="Genomic_DNA"/>
</dbReference>
<keyword evidence="3" id="KW-1185">Reference proteome</keyword>
<organism evidence="2 3">
    <name type="scientific">Marinobacter zhanjiangensis</name>
    <dbReference type="NCBI Taxonomy" id="578215"/>
    <lineage>
        <taxon>Bacteria</taxon>
        <taxon>Pseudomonadati</taxon>
        <taxon>Pseudomonadota</taxon>
        <taxon>Gammaproteobacteria</taxon>
        <taxon>Pseudomonadales</taxon>
        <taxon>Marinobacteraceae</taxon>
        <taxon>Marinobacter</taxon>
    </lineage>
</organism>
<proteinExistence type="predicted"/>
<comment type="caution">
    <text evidence="2">The sequence shown here is derived from an EMBL/GenBank/DDBJ whole genome shotgun (WGS) entry which is preliminary data.</text>
</comment>
<evidence type="ECO:0000313" key="2">
    <source>
        <dbReference type="EMBL" id="GGY66572.1"/>
    </source>
</evidence>
<accession>A0ABQ3ATZ0</accession>
<evidence type="ECO:0000256" key="1">
    <source>
        <dbReference type="SAM" id="MobiDB-lite"/>
    </source>
</evidence>
<dbReference type="InterPro" id="IPR011990">
    <property type="entry name" value="TPR-like_helical_dom_sf"/>
</dbReference>
<name>A0ABQ3ATZ0_9GAMM</name>
<dbReference type="SUPFAM" id="SSF48452">
    <property type="entry name" value="TPR-like"/>
    <property type="match status" value="1"/>
</dbReference>
<protein>
    <recommendedName>
        <fullName evidence="4">DUF924 domain-containing protein</fullName>
    </recommendedName>
</protein>
<feature type="region of interest" description="Disordered" evidence="1">
    <location>
        <begin position="182"/>
        <end position="204"/>
    </location>
</feature>
<reference evidence="3" key="1">
    <citation type="journal article" date="2019" name="Int. J. Syst. Evol. Microbiol.">
        <title>The Global Catalogue of Microorganisms (GCM) 10K type strain sequencing project: providing services to taxonomists for standard genome sequencing and annotation.</title>
        <authorList>
            <consortium name="The Broad Institute Genomics Platform"/>
            <consortium name="The Broad Institute Genome Sequencing Center for Infectious Disease"/>
            <person name="Wu L."/>
            <person name="Ma J."/>
        </authorList>
    </citation>
    <scope>NUCLEOTIDE SEQUENCE [LARGE SCALE GENOMIC DNA]</scope>
    <source>
        <strain evidence="3">KCTC 22280</strain>
    </source>
</reference>
<dbReference type="Gene3D" id="1.20.58.320">
    <property type="entry name" value="TPR-like"/>
    <property type="match status" value="1"/>
</dbReference>